<reference evidence="5" key="1">
    <citation type="journal article" date="2019" name="Int. J. Syst. Evol. Microbiol.">
        <title>The Global Catalogue of Microorganisms (GCM) 10K type strain sequencing project: providing services to taxonomists for standard genome sequencing and annotation.</title>
        <authorList>
            <consortium name="The Broad Institute Genomics Platform"/>
            <consortium name="The Broad Institute Genome Sequencing Center for Infectious Disease"/>
            <person name="Wu L."/>
            <person name="Ma J."/>
        </authorList>
    </citation>
    <scope>NUCLEOTIDE SEQUENCE [LARGE SCALE GENOMIC DNA]</scope>
    <source>
        <strain evidence="5">JCM 16578</strain>
    </source>
</reference>
<dbReference type="Pfam" id="PF13354">
    <property type="entry name" value="Beta-lactamase2"/>
    <property type="match status" value="1"/>
</dbReference>
<dbReference type="SUPFAM" id="SSF56601">
    <property type="entry name" value="beta-lactamase/transpeptidase-like"/>
    <property type="match status" value="1"/>
</dbReference>
<dbReference type="PANTHER" id="PTHR35333">
    <property type="entry name" value="BETA-LACTAMASE"/>
    <property type="match status" value="1"/>
</dbReference>
<feature type="signal peptide" evidence="2">
    <location>
        <begin position="1"/>
        <end position="39"/>
    </location>
</feature>
<keyword evidence="2" id="KW-0732">Signal</keyword>
<keyword evidence="4" id="KW-0378">Hydrolase</keyword>
<feature type="region of interest" description="Disordered" evidence="1">
    <location>
        <begin position="45"/>
        <end position="71"/>
    </location>
</feature>
<evidence type="ECO:0000259" key="3">
    <source>
        <dbReference type="Pfam" id="PF13354"/>
    </source>
</evidence>
<name>A0ABP7K348_9ACTN</name>
<evidence type="ECO:0000256" key="2">
    <source>
        <dbReference type="SAM" id="SignalP"/>
    </source>
</evidence>
<evidence type="ECO:0000313" key="4">
    <source>
        <dbReference type="EMBL" id="GAA3864235.1"/>
    </source>
</evidence>
<dbReference type="InterPro" id="IPR012338">
    <property type="entry name" value="Beta-lactam/transpept-like"/>
</dbReference>
<dbReference type="PANTHER" id="PTHR35333:SF3">
    <property type="entry name" value="BETA-LACTAMASE-TYPE TRANSPEPTIDASE FOLD CONTAINING PROTEIN"/>
    <property type="match status" value="1"/>
</dbReference>
<dbReference type="Gene3D" id="3.40.710.10">
    <property type="entry name" value="DD-peptidase/beta-lactamase superfamily"/>
    <property type="match status" value="1"/>
</dbReference>
<feature type="chain" id="PRO_5046851662" evidence="2">
    <location>
        <begin position="40"/>
        <end position="300"/>
    </location>
</feature>
<dbReference type="InterPro" id="IPR000871">
    <property type="entry name" value="Beta-lactam_class-A"/>
</dbReference>
<accession>A0ABP7K348</accession>
<comment type="caution">
    <text evidence="4">The sequence shown here is derived from an EMBL/GenBank/DDBJ whole genome shotgun (WGS) entry which is preliminary data.</text>
</comment>
<dbReference type="Proteomes" id="UP001501563">
    <property type="component" value="Unassembled WGS sequence"/>
</dbReference>
<gene>
    <name evidence="4" type="ORF">GCM10022207_30460</name>
</gene>
<dbReference type="RefSeq" id="WP_345548610.1">
    <property type="nucleotide sequence ID" value="NZ_BAAAZA010000007.1"/>
</dbReference>
<evidence type="ECO:0000256" key="1">
    <source>
        <dbReference type="SAM" id="MobiDB-lite"/>
    </source>
</evidence>
<organism evidence="4 5">
    <name type="scientific">Streptomyces lannensis</name>
    <dbReference type="NCBI Taxonomy" id="766498"/>
    <lineage>
        <taxon>Bacteria</taxon>
        <taxon>Bacillati</taxon>
        <taxon>Actinomycetota</taxon>
        <taxon>Actinomycetes</taxon>
        <taxon>Kitasatosporales</taxon>
        <taxon>Streptomycetaceae</taxon>
        <taxon>Streptomyces</taxon>
    </lineage>
</organism>
<feature type="domain" description="Beta-lactamase class A catalytic" evidence="3">
    <location>
        <begin position="127"/>
        <end position="272"/>
    </location>
</feature>
<dbReference type="InterPro" id="IPR045155">
    <property type="entry name" value="Beta-lactam_cat"/>
</dbReference>
<evidence type="ECO:0000313" key="5">
    <source>
        <dbReference type="Proteomes" id="UP001501563"/>
    </source>
</evidence>
<dbReference type="EMBL" id="BAAAZA010000007">
    <property type="protein sequence ID" value="GAA3864235.1"/>
    <property type="molecule type" value="Genomic_DNA"/>
</dbReference>
<sequence length="300" mass="31227">MRYRLLPQRHPETAAKRRGKRAVACAGVLLASVTALVSAGTFDPSPATAAAPATRPDGPSEVPASVQPNSRPQVTAAVLSMDGRDRRTAVYGDDTPYDTASIIKVDILATLLLQAQDAGRTLDAHERALAEAMIKHSDNDSANALWREIGLAPGLEAANKRLGLTSTKGGAGFLWGLTQTTASDQIRLLGAVFGTGSVSNTGTGPLNEASRAYITSLMAHIESDQSWGVSSAAGSGWALKNGWLQRSATGLWDINSIGQVTVNGHRYLVAVLSAGNASMNDGISLVERTARTAVASAAGR</sequence>
<proteinExistence type="predicted"/>
<protein>
    <submittedName>
        <fullName evidence="4">Serine hydrolase</fullName>
    </submittedName>
</protein>
<keyword evidence="5" id="KW-1185">Reference proteome</keyword>
<dbReference type="GO" id="GO:0016787">
    <property type="term" value="F:hydrolase activity"/>
    <property type="evidence" value="ECO:0007669"/>
    <property type="project" value="UniProtKB-KW"/>
</dbReference>